<protein>
    <recommendedName>
        <fullName evidence="4">cytochrome-c oxidase</fullName>
        <ecNumber evidence="4">7.1.1.9</ecNumber>
    </recommendedName>
    <alternativeName>
        <fullName evidence="11">Cytochrome aa3 subunit 4</fullName>
    </alternativeName>
    <alternativeName>
        <fullName evidence="10">Cytochrome c oxidase polypeptide IV</fullName>
    </alternativeName>
</protein>
<reference evidence="14" key="1">
    <citation type="journal article" date="2021" name="PeerJ">
        <title>Extensive microbial diversity within the chicken gut microbiome revealed by metagenomics and culture.</title>
        <authorList>
            <person name="Gilroy R."/>
            <person name="Ravi A."/>
            <person name="Getino M."/>
            <person name="Pursley I."/>
            <person name="Horton D.L."/>
            <person name="Alikhan N.F."/>
            <person name="Baker D."/>
            <person name="Gharbi K."/>
            <person name="Hall N."/>
            <person name="Watson M."/>
            <person name="Adriaenssens E.M."/>
            <person name="Foster-Nyarko E."/>
            <person name="Jarju S."/>
            <person name="Secka A."/>
            <person name="Antonio M."/>
            <person name="Oren A."/>
            <person name="Chaudhuri R.R."/>
            <person name="La Ragione R."/>
            <person name="Hildebrand F."/>
            <person name="Pallen M.J."/>
        </authorList>
    </citation>
    <scope>NUCLEOTIDE SEQUENCE</scope>
    <source>
        <strain evidence="14">ChiGjej1B1-98</strain>
    </source>
</reference>
<feature type="transmembrane region" description="Helical" evidence="13">
    <location>
        <begin position="91"/>
        <end position="109"/>
    </location>
</feature>
<comment type="subcellular location">
    <subcellularLocation>
        <location evidence="2">Cell membrane</location>
        <topology evidence="2">Multi-pass membrane protein</topology>
    </subcellularLocation>
</comment>
<dbReference type="Pfam" id="PF12270">
    <property type="entry name" value="Cyt_c_ox_IV"/>
    <property type="match status" value="1"/>
</dbReference>
<dbReference type="InterPro" id="IPR021050">
    <property type="entry name" value="Cyt_c_oxidase_su4_actinobac"/>
</dbReference>
<keyword evidence="7" id="KW-1278">Translocase</keyword>
<organism evidence="14 15">
    <name type="scientific">Candidatus Agrococcus pullicola</name>
    <dbReference type="NCBI Taxonomy" id="2838429"/>
    <lineage>
        <taxon>Bacteria</taxon>
        <taxon>Bacillati</taxon>
        <taxon>Actinomycetota</taxon>
        <taxon>Actinomycetes</taxon>
        <taxon>Micrococcales</taxon>
        <taxon>Microbacteriaceae</taxon>
        <taxon>Agrococcus</taxon>
    </lineage>
</organism>
<feature type="transmembrane region" description="Helical" evidence="13">
    <location>
        <begin position="6"/>
        <end position="25"/>
    </location>
</feature>
<evidence type="ECO:0000256" key="12">
    <source>
        <dbReference type="ARBA" id="ARBA00047816"/>
    </source>
</evidence>
<comment type="function">
    <text evidence="1">Part of cytochrome c oxidase, its function is unknown.</text>
</comment>
<evidence type="ECO:0000256" key="7">
    <source>
        <dbReference type="ARBA" id="ARBA00022967"/>
    </source>
</evidence>
<evidence type="ECO:0000256" key="5">
    <source>
        <dbReference type="ARBA" id="ARBA00022475"/>
    </source>
</evidence>
<keyword evidence="6 13" id="KW-0812">Transmembrane</keyword>
<keyword evidence="8 13" id="KW-1133">Transmembrane helix</keyword>
<dbReference type="GO" id="GO:0004129">
    <property type="term" value="F:cytochrome-c oxidase activity"/>
    <property type="evidence" value="ECO:0007669"/>
    <property type="project" value="UniProtKB-EC"/>
</dbReference>
<evidence type="ECO:0000256" key="3">
    <source>
        <dbReference type="ARBA" id="ARBA00006870"/>
    </source>
</evidence>
<evidence type="ECO:0000313" key="15">
    <source>
        <dbReference type="Proteomes" id="UP000824005"/>
    </source>
</evidence>
<proteinExistence type="inferred from homology"/>
<keyword evidence="9 13" id="KW-0472">Membrane</keyword>
<reference evidence="14" key="2">
    <citation type="submission" date="2021-04" db="EMBL/GenBank/DDBJ databases">
        <authorList>
            <person name="Gilroy R."/>
        </authorList>
    </citation>
    <scope>NUCLEOTIDE SEQUENCE</scope>
    <source>
        <strain evidence="14">ChiGjej1B1-98</strain>
    </source>
</reference>
<evidence type="ECO:0000256" key="11">
    <source>
        <dbReference type="ARBA" id="ARBA00031401"/>
    </source>
</evidence>
<dbReference type="EMBL" id="DXDC01000267">
    <property type="protein sequence ID" value="HIY66361.1"/>
    <property type="molecule type" value="Genomic_DNA"/>
</dbReference>
<evidence type="ECO:0000256" key="8">
    <source>
        <dbReference type="ARBA" id="ARBA00022989"/>
    </source>
</evidence>
<comment type="caution">
    <text evidence="14">The sequence shown here is derived from an EMBL/GenBank/DDBJ whole genome shotgun (WGS) entry which is preliminary data.</text>
</comment>
<sequence>MKTNIVIWWVIAGFFLISAAAYTVWSLLDPFHGSVEWIGTITLLFTSFMAGLIGFFVTVVHRGQKGVELPEDRLDVGIDDADPEIGHFAPWSWWPLVLAAAPAVGVLALATAHFLIPLALALLAIGLVGWVYEYYRGNFAR</sequence>
<evidence type="ECO:0000256" key="6">
    <source>
        <dbReference type="ARBA" id="ARBA00022692"/>
    </source>
</evidence>
<keyword evidence="5" id="KW-1003">Cell membrane</keyword>
<comment type="catalytic activity">
    <reaction evidence="12">
        <text>4 Fe(II)-[cytochrome c] + O2 + 8 H(+)(in) = 4 Fe(III)-[cytochrome c] + 2 H2O + 4 H(+)(out)</text>
        <dbReference type="Rhea" id="RHEA:11436"/>
        <dbReference type="Rhea" id="RHEA-COMP:10350"/>
        <dbReference type="Rhea" id="RHEA-COMP:14399"/>
        <dbReference type="ChEBI" id="CHEBI:15377"/>
        <dbReference type="ChEBI" id="CHEBI:15378"/>
        <dbReference type="ChEBI" id="CHEBI:15379"/>
        <dbReference type="ChEBI" id="CHEBI:29033"/>
        <dbReference type="ChEBI" id="CHEBI:29034"/>
        <dbReference type="EC" id="7.1.1.9"/>
    </reaction>
</comment>
<dbReference type="EC" id="7.1.1.9" evidence="4"/>
<feature type="transmembrane region" description="Helical" evidence="13">
    <location>
        <begin position="37"/>
        <end position="60"/>
    </location>
</feature>
<gene>
    <name evidence="14" type="ORF">H9830_08820</name>
</gene>
<dbReference type="Proteomes" id="UP000824005">
    <property type="component" value="Unassembled WGS sequence"/>
</dbReference>
<dbReference type="GO" id="GO:0005886">
    <property type="term" value="C:plasma membrane"/>
    <property type="evidence" value="ECO:0007669"/>
    <property type="project" value="UniProtKB-SubCell"/>
</dbReference>
<evidence type="ECO:0000256" key="2">
    <source>
        <dbReference type="ARBA" id="ARBA00004651"/>
    </source>
</evidence>
<dbReference type="GO" id="GO:0022900">
    <property type="term" value="P:electron transport chain"/>
    <property type="evidence" value="ECO:0007669"/>
    <property type="project" value="InterPro"/>
</dbReference>
<name>A0A9D2C8N8_9MICO</name>
<comment type="similarity">
    <text evidence="3">Belongs to the cytochrome c oxidase bacterial subunit CtaF family.</text>
</comment>
<evidence type="ECO:0000313" key="14">
    <source>
        <dbReference type="EMBL" id="HIY66361.1"/>
    </source>
</evidence>
<evidence type="ECO:0000256" key="13">
    <source>
        <dbReference type="SAM" id="Phobius"/>
    </source>
</evidence>
<evidence type="ECO:0000256" key="1">
    <source>
        <dbReference type="ARBA" id="ARBA00002536"/>
    </source>
</evidence>
<evidence type="ECO:0000256" key="4">
    <source>
        <dbReference type="ARBA" id="ARBA00012949"/>
    </source>
</evidence>
<evidence type="ECO:0000256" key="10">
    <source>
        <dbReference type="ARBA" id="ARBA00031366"/>
    </source>
</evidence>
<accession>A0A9D2C8N8</accession>
<feature type="transmembrane region" description="Helical" evidence="13">
    <location>
        <begin position="114"/>
        <end position="132"/>
    </location>
</feature>
<dbReference type="AlphaFoldDB" id="A0A9D2C8N8"/>
<evidence type="ECO:0000256" key="9">
    <source>
        <dbReference type="ARBA" id="ARBA00023136"/>
    </source>
</evidence>